<reference evidence="1" key="2">
    <citation type="journal article" date="2015" name="Fish Shellfish Immunol.">
        <title>Early steps in the European eel (Anguilla anguilla)-Vibrio vulnificus interaction in the gills: Role of the RtxA13 toxin.</title>
        <authorList>
            <person name="Callol A."/>
            <person name="Pajuelo D."/>
            <person name="Ebbesson L."/>
            <person name="Teles M."/>
            <person name="MacKenzie S."/>
            <person name="Amaro C."/>
        </authorList>
    </citation>
    <scope>NUCLEOTIDE SEQUENCE</scope>
</reference>
<organism evidence="1">
    <name type="scientific">Anguilla anguilla</name>
    <name type="common">European freshwater eel</name>
    <name type="synonym">Muraena anguilla</name>
    <dbReference type="NCBI Taxonomy" id="7936"/>
    <lineage>
        <taxon>Eukaryota</taxon>
        <taxon>Metazoa</taxon>
        <taxon>Chordata</taxon>
        <taxon>Craniata</taxon>
        <taxon>Vertebrata</taxon>
        <taxon>Euteleostomi</taxon>
        <taxon>Actinopterygii</taxon>
        <taxon>Neopterygii</taxon>
        <taxon>Teleostei</taxon>
        <taxon>Anguilliformes</taxon>
        <taxon>Anguillidae</taxon>
        <taxon>Anguilla</taxon>
    </lineage>
</organism>
<name>A0A0E9UNL9_ANGAN</name>
<proteinExistence type="predicted"/>
<dbReference type="EMBL" id="GBXM01041777">
    <property type="protein sequence ID" value="JAH66800.1"/>
    <property type="molecule type" value="Transcribed_RNA"/>
</dbReference>
<protein>
    <submittedName>
        <fullName evidence="1">Uncharacterized protein</fullName>
    </submittedName>
</protein>
<accession>A0A0E9UNL9</accession>
<sequence>MCRGRTFR</sequence>
<evidence type="ECO:0000313" key="1">
    <source>
        <dbReference type="EMBL" id="JAH66800.1"/>
    </source>
</evidence>
<reference evidence="1" key="1">
    <citation type="submission" date="2014-11" db="EMBL/GenBank/DDBJ databases">
        <authorList>
            <person name="Amaro Gonzalez C."/>
        </authorList>
    </citation>
    <scope>NUCLEOTIDE SEQUENCE</scope>
</reference>